<sequence>MDLDWSGRAHTILEQTLNEIKTRLASASWNHIEETNTIAVYNTNIGNSFLAKATGTINTSPDNLVRFFSDSNNIRQWVDNLKNAIQLQQSGDVKLIKYQIQNKWPVDDREFLYVTKSFTEGNLTYLIERSVDLPNIPTDAKHVRGDYMAGYIFEPQGGNLTKTTLVLNYDPSGNVPTAIKTSILNKQASRLKAAKVNFG</sequence>
<comment type="caution">
    <text evidence="2">The sequence shown here is derived from an EMBL/GenBank/DDBJ whole genome shotgun (WGS) entry which is preliminary data.</text>
</comment>
<gene>
    <name evidence="2" type="ORF">BSTOLATCC_MIC31752</name>
</gene>
<proteinExistence type="predicted"/>
<dbReference type="GO" id="GO:0005737">
    <property type="term" value="C:cytoplasm"/>
    <property type="evidence" value="ECO:0007669"/>
    <property type="project" value="UniProtKB-ARBA"/>
</dbReference>
<dbReference type="CDD" id="cd00177">
    <property type="entry name" value="START"/>
    <property type="match status" value="1"/>
</dbReference>
<feature type="domain" description="START" evidence="1">
    <location>
        <begin position="29"/>
        <end position="199"/>
    </location>
</feature>
<keyword evidence="3" id="KW-1185">Reference proteome</keyword>
<organism evidence="2 3">
    <name type="scientific">Blepharisma stoltei</name>
    <dbReference type="NCBI Taxonomy" id="1481888"/>
    <lineage>
        <taxon>Eukaryota</taxon>
        <taxon>Sar</taxon>
        <taxon>Alveolata</taxon>
        <taxon>Ciliophora</taxon>
        <taxon>Postciliodesmatophora</taxon>
        <taxon>Heterotrichea</taxon>
        <taxon>Heterotrichida</taxon>
        <taxon>Blepharismidae</taxon>
        <taxon>Blepharisma</taxon>
    </lineage>
</organism>
<dbReference type="AlphaFoldDB" id="A0AAU9J5W7"/>
<dbReference type="SUPFAM" id="SSF55961">
    <property type="entry name" value="Bet v1-like"/>
    <property type="match status" value="1"/>
</dbReference>
<dbReference type="InterPro" id="IPR051213">
    <property type="entry name" value="START_lipid_transfer"/>
</dbReference>
<dbReference type="GO" id="GO:0008289">
    <property type="term" value="F:lipid binding"/>
    <property type="evidence" value="ECO:0007669"/>
    <property type="project" value="InterPro"/>
</dbReference>
<reference evidence="2" key="1">
    <citation type="submission" date="2021-09" db="EMBL/GenBank/DDBJ databases">
        <authorList>
            <consortium name="AG Swart"/>
            <person name="Singh M."/>
            <person name="Singh A."/>
            <person name="Seah K."/>
            <person name="Emmerich C."/>
        </authorList>
    </citation>
    <scope>NUCLEOTIDE SEQUENCE</scope>
    <source>
        <strain evidence="2">ATCC30299</strain>
    </source>
</reference>
<evidence type="ECO:0000259" key="1">
    <source>
        <dbReference type="PROSITE" id="PS50848"/>
    </source>
</evidence>
<dbReference type="InterPro" id="IPR002913">
    <property type="entry name" value="START_lipid-bd_dom"/>
</dbReference>
<protein>
    <recommendedName>
        <fullName evidence="1">START domain-containing protein</fullName>
    </recommendedName>
</protein>
<evidence type="ECO:0000313" key="2">
    <source>
        <dbReference type="EMBL" id="CAG9322629.1"/>
    </source>
</evidence>
<evidence type="ECO:0000313" key="3">
    <source>
        <dbReference type="Proteomes" id="UP001162131"/>
    </source>
</evidence>
<dbReference type="PANTHER" id="PTHR19308">
    <property type="entry name" value="PHOSPHATIDYLCHOLINE TRANSFER PROTEIN"/>
    <property type="match status" value="1"/>
</dbReference>
<dbReference type="Pfam" id="PF01852">
    <property type="entry name" value="START"/>
    <property type="match status" value="1"/>
</dbReference>
<dbReference type="Proteomes" id="UP001162131">
    <property type="component" value="Unassembled WGS sequence"/>
</dbReference>
<dbReference type="InterPro" id="IPR023393">
    <property type="entry name" value="START-like_dom_sf"/>
</dbReference>
<accession>A0AAU9J5W7</accession>
<dbReference type="PANTHER" id="PTHR19308:SF56">
    <property type="entry name" value="START DOMAIN-CONTAINING PROTEIN"/>
    <property type="match status" value="1"/>
</dbReference>
<dbReference type="Gene3D" id="3.30.530.20">
    <property type="match status" value="1"/>
</dbReference>
<dbReference type="PROSITE" id="PS50848">
    <property type="entry name" value="START"/>
    <property type="match status" value="1"/>
</dbReference>
<dbReference type="EMBL" id="CAJZBQ010000032">
    <property type="protein sequence ID" value="CAG9322629.1"/>
    <property type="molecule type" value="Genomic_DNA"/>
</dbReference>
<name>A0AAU9J5W7_9CILI</name>